<dbReference type="AlphaFoldDB" id="A0A7T1F3M5"/>
<proteinExistence type="predicted"/>
<evidence type="ECO:0000313" key="1">
    <source>
        <dbReference type="EMBL" id="QPM68521.1"/>
    </source>
</evidence>
<name>A0A7T1F3M5_ATRLM</name>
<dbReference type="EMBL" id="CP065383">
    <property type="protein sequence ID" value="QPM68521.1"/>
    <property type="molecule type" value="Genomic_DNA"/>
</dbReference>
<accession>A0A7T1F3M5</accession>
<organism evidence="1 2">
    <name type="scientific">Atribacter laminatus</name>
    <dbReference type="NCBI Taxonomy" id="2847778"/>
    <lineage>
        <taxon>Bacteria</taxon>
        <taxon>Pseudomonadati</taxon>
        <taxon>Atribacterota</taxon>
        <taxon>Atribacteria</taxon>
        <taxon>Atribacterales</taxon>
        <taxon>Atribacteraceae</taxon>
        <taxon>Atribacter</taxon>
    </lineage>
</organism>
<gene>
    <name evidence="1" type="ORF">RT761_01742</name>
</gene>
<protein>
    <submittedName>
        <fullName evidence="1">Uncharacterized protein</fullName>
    </submittedName>
</protein>
<dbReference type="Proteomes" id="UP000594463">
    <property type="component" value="Chromosome"/>
</dbReference>
<dbReference type="KEGG" id="alam:RT761_01742"/>
<reference evidence="1 2" key="1">
    <citation type="journal article" date="2021" name="Nat. Commun.">
        <title>Isolation of a member of the candidate phylum Atribacteria reveals a unique cell membrane structure.</title>
        <authorList>
            <person name="Taiki K."/>
            <person name="Nobu M.K."/>
            <person name="Kusada H."/>
            <person name="Meng X.-Y."/>
            <person name="Hosoki N."/>
            <person name="Uematsu K."/>
            <person name="Yoshioka H."/>
            <person name="Kamagata Y."/>
            <person name="Tamaki H."/>
        </authorList>
    </citation>
    <scope>NUCLEOTIDE SEQUENCE [LARGE SCALE GENOMIC DNA]</scope>
    <source>
        <strain evidence="1 2">RT761</strain>
    </source>
</reference>
<evidence type="ECO:0000313" key="2">
    <source>
        <dbReference type="Proteomes" id="UP000594463"/>
    </source>
</evidence>
<sequence>MSLLHLLLITPILFSWYAQFRVQNILQQYR</sequence>
<keyword evidence="2" id="KW-1185">Reference proteome</keyword>